<sequence length="69" mass="8315">MKNRKPTFVKLRQQQCLYTGDRLYNALMESIRKPPEVIAKEFEQKVARKVEWLKKYDPHSVDIYLANPY</sequence>
<dbReference type="AlphaFoldDB" id="A0AB37UI54"/>
<evidence type="ECO:0000313" key="2">
    <source>
        <dbReference type="Proteomes" id="UP000282574"/>
    </source>
</evidence>
<name>A0AB37UI54_9CYAN</name>
<proteinExistence type="predicted"/>
<gene>
    <name evidence="1" type="ORF">DSM107010_36890</name>
</gene>
<dbReference type="EMBL" id="RSCK01000032">
    <property type="protein sequence ID" value="RUT11055.1"/>
    <property type="molecule type" value="Genomic_DNA"/>
</dbReference>
<comment type="caution">
    <text evidence="1">The sequence shown here is derived from an EMBL/GenBank/DDBJ whole genome shotgun (WGS) entry which is preliminary data.</text>
</comment>
<reference evidence="1 2" key="1">
    <citation type="journal article" date="2019" name="Genome Biol. Evol.">
        <title>Day and night: Metabolic profiles and evolutionary relationships of six axenic non-marine cyanobacteria.</title>
        <authorList>
            <person name="Will S.E."/>
            <person name="Henke P."/>
            <person name="Boedeker C."/>
            <person name="Huang S."/>
            <person name="Brinkmann H."/>
            <person name="Rohde M."/>
            <person name="Jarek M."/>
            <person name="Friedl T."/>
            <person name="Seufert S."/>
            <person name="Schumacher M."/>
            <person name="Overmann J."/>
            <person name="Neumann-Schaal M."/>
            <person name="Petersen J."/>
        </authorList>
    </citation>
    <scope>NUCLEOTIDE SEQUENCE [LARGE SCALE GENOMIC DNA]</scope>
    <source>
        <strain evidence="1 2">SAG 39.79</strain>
    </source>
</reference>
<dbReference type="Proteomes" id="UP000282574">
    <property type="component" value="Unassembled WGS sequence"/>
</dbReference>
<dbReference type="RefSeq" id="WP_106167731.1">
    <property type="nucleotide sequence ID" value="NZ_JAVKZF010000002.1"/>
</dbReference>
<accession>A0AB37UI54</accession>
<keyword evidence="2" id="KW-1185">Reference proteome</keyword>
<protein>
    <submittedName>
        <fullName evidence="1">Uncharacterized protein</fullName>
    </submittedName>
</protein>
<organism evidence="1 2">
    <name type="scientific">Chroococcidiopsis cubana SAG 39.79</name>
    <dbReference type="NCBI Taxonomy" id="388085"/>
    <lineage>
        <taxon>Bacteria</taxon>
        <taxon>Bacillati</taxon>
        <taxon>Cyanobacteriota</taxon>
        <taxon>Cyanophyceae</taxon>
        <taxon>Chroococcidiopsidales</taxon>
        <taxon>Chroococcidiopsidaceae</taxon>
        <taxon>Chroococcidiopsis</taxon>
    </lineage>
</organism>
<evidence type="ECO:0000313" key="1">
    <source>
        <dbReference type="EMBL" id="RUT11055.1"/>
    </source>
</evidence>